<feature type="region of interest" description="Disordered" evidence="1">
    <location>
        <begin position="40"/>
        <end position="66"/>
    </location>
</feature>
<name>A9UXQ7_MONBE</name>
<evidence type="ECO:0000256" key="1">
    <source>
        <dbReference type="SAM" id="MobiDB-lite"/>
    </source>
</evidence>
<feature type="compositionally biased region" description="Polar residues" evidence="1">
    <location>
        <begin position="97"/>
        <end position="113"/>
    </location>
</feature>
<keyword evidence="3" id="KW-1185">Reference proteome</keyword>
<accession>A9UXQ7</accession>
<dbReference type="AlphaFoldDB" id="A9UXQ7"/>
<feature type="compositionally biased region" description="Basic residues" evidence="1">
    <location>
        <begin position="180"/>
        <end position="191"/>
    </location>
</feature>
<dbReference type="KEGG" id="mbr:MONBRDRAFT_7595"/>
<feature type="compositionally biased region" description="Polar residues" evidence="1">
    <location>
        <begin position="232"/>
        <end position="245"/>
    </location>
</feature>
<feature type="region of interest" description="Disordered" evidence="1">
    <location>
        <begin position="94"/>
        <end position="116"/>
    </location>
</feature>
<dbReference type="RefSeq" id="XP_001745152.1">
    <property type="nucleotide sequence ID" value="XM_001745100.1"/>
</dbReference>
<dbReference type="Proteomes" id="UP000001357">
    <property type="component" value="Unassembled WGS sequence"/>
</dbReference>
<dbReference type="GeneID" id="5890565"/>
<evidence type="ECO:0000313" key="2">
    <source>
        <dbReference type="EMBL" id="EDQ89730.1"/>
    </source>
</evidence>
<sequence>MAAHSDVPSDLADLHDDLIGWSHLHSTLDLGLDDPIPPTDLLASLGAPPPHAPSQSMSAVGGPSAEDEAVGDIIRTLENALTASVDAFPAAPLPTPYESTATSPISSRSQSPTMKRRAFDMRRDEKALFDSLAAIAESPLEDASASLHHPNPATEAPFASAVSVAETFADDANLADTGRSRPRKPARRHVRSLSTLGTSVSAATQPATPLGSPNQATQRRRSSATGMKRSKSCGNLSASNSQDSSTSKRELHNNSERQRRLVRIRFALCMGNGDDMAARAAG</sequence>
<protein>
    <submittedName>
        <fullName evidence="2">Uncharacterized protein</fullName>
    </submittedName>
</protein>
<evidence type="ECO:0000313" key="3">
    <source>
        <dbReference type="Proteomes" id="UP000001357"/>
    </source>
</evidence>
<dbReference type="EMBL" id="CH991549">
    <property type="protein sequence ID" value="EDQ89730.1"/>
    <property type="molecule type" value="Genomic_DNA"/>
</dbReference>
<feature type="region of interest" description="Disordered" evidence="1">
    <location>
        <begin position="173"/>
        <end position="259"/>
    </location>
</feature>
<organism evidence="2 3">
    <name type="scientific">Monosiga brevicollis</name>
    <name type="common">Choanoflagellate</name>
    <dbReference type="NCBI Taxonomy" id="81824"/>
    <lineage>
        <taxon>Eukaryota</taxon>
        <taxon>Choanoflagellata</taxon>
        <taxon>Craspedida</taxon>
        <taxon>Salpingoecidae</taxon>
        <taxon>Monosiga</taxon>
    </lineage>
</organism>
<dbReference type="InParanoid" id="A9UXQ7"/>
<gene>
    <name evidence="2" type="ORF">MONBRDRAFT_7595</name>
</gene>
<proteinExistence type="predicted"/>
<feature type="compositionally biased region" description="Basic and acidic residues" evidence="1">
    <location>
        <begin position="246"/>
        <end position="259"/>
    </location>
</feature>
<feature type="compositionally biased region" description="Polar residues" evidence="1">
    <location>
        <begin position="192"/>
        <end position="217"/>
    </location>
</feature>
<reference evidence="2 3" key="1">
    <citation type="journal article" date="2008" name="Nature">
        <title>The genome of the choanoflagellate Monosiga brevicollis and the origin of metazoans.</title>
        <authorList>
            <consortium name="JGI Sequencing"/>
            <person name="King N."/>
            <person name="Westbrook M.J."/>
            <person name="Young S.L."/>
            <person name="Kuo A."/>
            <person name="Abedin M."/>
            <person name="Chapman J."/>
            <person name="Fairclough S."/>
            <person name="Hellsten U."/>
            <person name="Isogai Y."/>
            <person name="Letunic I."/>
            <person name="Marr M."/>
            <person name="Pincus D."/>
            <person name="Putnam N."/>
            <person name="Rokas A."/>
            <person name="Wright K.J."/>
            <person name="Zuzow R."/>
            <person name="Dirks W."/>
            <person name="Good M."/>
            <person name="Goodstein D."/>
            <person name="Lemons D."/>
            <person name="Li W."/>
            <person name="Lyons J.B."/>
            <person name="Morris A."/>
            <person name="Nichols S."/>
            <person name="Richter D.J."/>
            <person name="Salamov A."/>
            <person name="Bork P."/>
            <person name="Lim W.A."/>
            <person name="Manning G."/>
            <person name="Miller W.T."/>
            <person name="McGinnis W."/>
            <person name="Shapiro H."/>
            <person name="Tjian R."/>
            <person name="Grigoriev I.V."/>
            <person name="Rokhsar D."/>
        </authorList>
    </citation>
    <scope>NUCLEOTIDE SEQUENCE [LARGE SCALE GENOMIC DNA]</scope>
    <source>
        <strain evidence="3">MX1 / ATCC 50154</strain>
    </source>
</reference>